<dbReference type="EMBL" id="LAZR01005411">
    <property type="protein sequence ID" value="KKN00129.1"/>
    <property type="molecule type" value="Genomic_DNA"/>
</dbReference>
<name>A0A0F9M335_9ZZZZ</name>
<evidence type="ECO:0000313" key="1">
    <source>
        <dbReference type="EMBL" id="KKN00129.1"/>
    </source>
</evidence>
<gene>
    <name evidence="1" type="ORF">LCGC14_1140880</name>
</gene>
<comment type="caution">
    <text evidence="1">The sequence shown here is derived from an EMBL/GenBank/DDBJ whole genome shotgun (WGS) entry which is preliminary data.</text>
</comment>
<protein>
    <submittedName>
        <fullName evidence="1">Uncharacterized protein</fullName>
    </submittedName>
</protein>
<organism evidence="1">
    <name type="scientific">marine sediment metagenome</name>
    <dbReference type="NCBI Taxonomy" id="412755"/>
    <lineage>
        <taxon>unclassified sequences</taxon>
        <taxon>metagenomes</taxon>
        <taxon>ecological metagenomes</taxon>
    </lineage>
</organism>
<proteinExistence type="predicted"/>
<accession>A0A0F9M335</accession>
<reference evidence="1" key="1">
    <citation type="journal article" date="2015" name="Nature">
        <title>Complex archaea that bridge the gap between prokaryotes and eukaryotes.</title>
        <authorList>
            <person name="Spang A."/>
            <person name="Saw J.H."/>
            <person name="Jorgensen S.L."/>
            <person name="Zaremba-Niedzwiedzka K."/>
            <person name="Martijn J."/>
            <person name="Lind A.E."/>
            <person name="van Eijk R."/>
            <person name="Schleper C."/>
            <person name="Guy L."/>
            <person name="Ettema T.J."/>
        </authorList>
    </citation>
    <scope>NUCLEOTIDE SEQUENCE</scope>
</reference>
<sequence length="95" mass="10705">MKLPSSKQESGVDMCQHLEERNNQLGIGVEIWVNQRSDYGVDYIDGPFRVVAFDGLMVYAVRDTSTYSGDFFPVEEVALDREAAKENLERSKAGQ</sequence>
<dbReference type="AlphaFoldDB" id="A0A0F9M335"/>